<reference evidence="1" key="2">
    <citation type="submission" date="2023-05" db="EMBL/GenBank/DDBJ databases">
        <authorList>
            <consortium name="Lawrence Berkeley National Laboratory"/>
            <person name="Steindorff A."/>
            <person name="Hensen N."/>
            <person name="Bonometti L."/>
            <person name="Westerberg I."/>
            <person name="Brannstrom I.O."/>
            <person name="Guillou S."/>
            <person name="Cros-Aarteil S."/>
            <person name="Calhoun S."/>
            <person name="Haridas S."/>
            <person name="Kuo A."/>
            <person name="Mondo S."/>
            <person name="Pangilinan J."/>
            <person name="Riley R."/>
            <person name="Labutti K."/>
            <person name="Andreopoulos B."/>
            <person name="Lipzen A."/>
            <person name="Chen C."/>
            <person name="Yanf M."/>
            <person name="Daum C."/>
            <person name="Ng V."/>
            <person name="Clum A."/>
            <person name="Ohm R."/>
            <person name="Martin F."/>
            <person name="Silar P."/>
            <person name="Natvig D."/>
            <person name="Lalanne C."/>
            <person name="Gautier V."/>
            <person name="Ament-Velasquez S.L."/>
            <person name="Kruys A."/>
            <person name="Hutchinson M.I."/>
            <person name="Powell A.J."/>
            <person name="Barry K."/>
            <person name="Miller A.N."/>
            <person name="Grigoriev I.V."/>
            <person name="Debuchy R."/>
            <person name="Gladieux P."/>
            <person name="Thoren M.H."/>
            <person name="Johannesson H."/>
        </authorList>
    </citation>
    <scope>NUCLEOTIDE SEQUENCE</scope>
    <source>
        <strain evidence="1">PSN309</strain>
    </source>
</reference>
<reference evidence="1" key="1">
    <citation type="journal article" date="2023" name="Mol. Phylogenet. Evol.">
        <title>Genome-scale phylogeny and comparative genomics of the fungal order Sordariales.</title>
        <authorList>
            <person name="Hensen N."/>
            <person name="Bonometti L."/>
            <person name="Westerberg I."/>
            <person name="Brannstrom I.O."/>
            <person name="Guillou S."/>
            <person name="Cros-Aarteil S."/>
            <person name="Calhoun S."/>
            <person name="Haridas S."/>
            <person name="Kuo A."/>
            <person name="Mondo S."/>
            <person name="Pangilinan J."/>
            <person name="Riley R."/>
            <person name="LaButti K."/>
            <person name="Andreopoulos B."/>
            <person name="Lipzen A."/>
            <person name="Chen C."/>
            <person name="Yan M."/>
            <person name="Daum C."/>
            <person name="Ng V."/>
            <person name="Clum A."/>
            <person name="Steindorff A."/>
            <person name="Ohm R.A."/>
            <person name="Martin F."/>
            <person name="Silar P."/>
            <person name="Natvig D.O."/>
            <person name="Lalanne C."/>
            <person name="Gautier V."/>
            <person name="Ament-Velasquez S.L."/>
            <person name="Kruys A."/>
            <person name="Hutchinson M.I."/>
            <person name="Powell A.J."/>
            <person name="Barry K."/>
            <person name="Miller A.N."/>
            <person name="Grigoriev I.V."/>
            <person name="Debuchy R."/>
            <person name="Gladieux P."/>
            <person name="Hiltunen Thoren M."/>
            <person name="Johannesson H."/>
        </authorList>
    </citation>
    <scope>NUCLEOTIDE SEQUENCE</scope>
    <source>
        <strain evidence="1">PSN309</strain>
    </source>
</reference>
<name>A0AAN7AIG1_9PEZI</name>
<protein>
    <submittedName>
        <fullName evidence="1">Uncharacterized protein</fullName>
    </submittedName>
</protein>
<organism evidence="1 2">
    <name type="scientific">Podospora australis</name>
    <dbReference type="NCBI Taxonomy" id="1536484"/>
    <lineage>
        <taxon>Eukaryota</taxon>
        <taxon>Fungi</taxon>
        <taxon>Dikarya</taxon>
        <taxon>Ascomycota</taxon>
        <taxon>Pezizomycotina</taxon>
        <taxon>Sordariomycetes</taxon>
        <taxon>Sordariomycetidae</taxon>
        <taxon>Sordariales</taxon>
        <taxon>Podosporaceae</taxon>
        <taxon>Podospora</taxon>
    </lineage>
</organism>
<dbReference type="Proteomes" id="UP001302126">
    <property type="component" value="Unassembled WGS sequence"/>
</dbReference>
<accession>A0AAN7AIG1</accession>
<keyword evidence="2" id="KW-1185">Reference proteome</keyword>
<sequence length="73" mass="8508">MLLNDDWSLVLCAVVAFTMLQPPPLVHIVLASEILGNSLGSADNIVSVGSWIRIHVRYRCRWRRRRHLMRLVW</sequence>
<proteinExistence type="predicted"/>
<evidence type="ECO:0000313" key="1">
    <source>
        <dbReference type="EMBL" id="KAK4186865.1"/>
    </source>
</evidence>
<dbReference type="AlphaFoldDB" id="A0AAN7AIG1"/>
<comment type="caution">
    <text evidence="1">The sequence shown here is derived from an EMBL/GenBank/DDBJ whole genome shotgun (WGS) entry which is preliminary data.</text>
</comment>
<dbReference type="EMBL" id="MU864414">
    <property type="protein sequence ID" value="KAK4186865.1"/>
    <property type="molecule type" value="Genomic_DNA"/>
</dbReference>
<evidence type="ECO:0000313" key="2">
    <source>
        <dbReference type="Proteomes" id="UP001302126"/>
    </source>
</evidence>
<gene>
    <name evidence="1" type="ORF">QBC35DRAFT_500262</name>
</gene>